<feature type="region of interest" description="Disordered" evidence="12">
    <location>
        <begin position="994"/>
        <end position="1033"/>
    </location>
</feature>
<evidence type="ECO:0000256" key="3">
    <source>
        <dbReference type="ARBA" id="ARBA00022741"/>
    </source>
</evidence>
<dbReference type="SUPFAM" id="SSF46785">
    <property type="entry name" value="Winged helix' DNA-binding domain"/>
    <property type="match status" value="1"/>
</dbReference>
<dbReference type="SUPFAM" id="SSF52540">
    <property type="entry name" value="P-loop containing nucleoside triphosphate hydrolases"/>
    <property type="match status" value="1"/>
</dbReference>
<dbReference type="Pfam" id="PF16124">
    <property type="entry name" value="RecQ_Zn_bind"/>
    <property type="match status" value="1"/>
</dbReference>
<dbReference type="InterPro" id="IPR014001">
    <property type="entry name" value="Helicase_ATP-bd"/>
</dbReference>
<evidence type="ECO:0000313" key="17">
    <source>
        <dbReference type="Proteomes" id="UP001432027"/>
    </source>
</evidence>
<evidence type="ECO:0000256" key="8">
    <source>
        <dbReference type="ARBA" id="ARBA00023235"/>
    </source>
</evidence>
<evidence type="ECO:0000256" key="2">
    <source>
        <dbReference type="ARBA" id="ARBA00005446"/>
    </source>
</evidence>
<dbReference type="GO" id="GO:0000723">
    <property type="term" value="P:telomere maintenance"/>
    <property type="evidence" value="ECO:0007669"/>
    <property type="project" value="TreeGrafter"/>
</dbReference>
<dbReference type="Pfam" id="PF00570">
    <property type="entry name" value="HRDC"/>
    <property type="match status" value="1"/>
</dbReference>
<evidence type="ECO:0000256" key="4">
    <source>
        <dbReference type="ARBA" id="ARBA00022801"/>
    </source>
</evidence>
<dbReference type="InterPro" id="IPR002121">
    <property type="entry name" value="HRDC_dom"/>
</dbReference>
<dbReference type="GO" id="GO:0009378">
    <property type="term" value="F:four-way junction helicase activity"/>
    <property type="evidence" value="ECO:0007669"/>
    <property type="project" value="TreeGrafter"/>
</dbReference>
<feature type="domain" description="HRDC" evidence="13">
    <location>
        <begin position="784"/>
        <end position="864"/>
    </location>
</feature>
<feature type="domain" description="Helicase C-terminal" evidence="15">
    <location>
        <begin position="413"/>
        <end position="564"/>
    </location>
</feature>
<keyword evidence="3" id="KW-0547">Nucleotide-binding</keyword>
<evidence type="ECO:0000256" key="11">
    <source>
        <dbReference type="ARBA" id="ARBA00049360"/>
    </source>
</evidence>
<dbReference type="InterPro" id="IPR010997">
    <property type="entry name" value="HRDC-like_sf"/>
</dbReference>
<dbReference type="SUPFAM" id="SSF47819">
    <property type="entry name" value="HRDC-like"/>
    <property type="match status" value="1"/>
</dbReference>
<feature type="compositionally biased region" description="Acidic residues" evidence="12">
    <location>
        <begin position="1"/>
        <end position="11"/>
    </location>
</feature>
<dbReference type="InterPro" id="IPR032284">
    <property type="entry name" value="RecQ_Zn-bd"/>
</dbReference>
<organism evidence="16 17">
    <name type="scientific">Pristionchus entomophagus</name>
    <dbReference type="NCBI Taxonomy" id="358040"/>
    <lineage>
        <taxon>Eukaryota</taxon>
        <taxon>Metazoa</taxon>
        <taxon>Ecdysozoa</taxon>
        <taxon>Nematoda</taxon>
        <taxon>Chromadorea</taxon>
        <taxon>Rhabditida</taxon>
        <taxon>Rhabditina</taxon>
        <taxon>Diplogasteromorpha</taxon>
        <taxon>Diplogasteroidea</taxon>
        <taxon>Neodiplogasteridae</taxon>
        <taxon>Pristionchus</taxon>
    </lineage>
</organism>
<dbReference type="AlphaFoldDB" id="A0AAV5T3Y5"/>
<dbReference type="GO" id="GO:0006260">
    <property type="term" value="P:DNA replication"/>
    <property type="evidence" value="ECO:0007669"/>
    <property type="project" value="InterPro"/>
</dbReference>
<proteinExistence type="inferred from homology"/>
<evidence type="ECO:0000256" key="12">
    <source>
        <dbReference type="SAM" id="MobiDB-lite"/>
    </source>
</evidence>
<dbReference type="InterPro" id="IPR029491">
    <property type="entry name" value="Helicase_HTH"/>
</dbReference>
<dbReference type="Pfam" id="PF00270">
    <property type="entry name" value="DEAD"/>
    <property type="match status" value="1"/>
</dbReference>
<sequence>MGDSLDDEDDIPPTPPPNEEENEEIPPNPSPPNEEEENSVDSFDRDEIIHSPSHPIKKEEPSSQDSFDNDEIIPSTHNSQVDSIDSFDRDTIVSSPKTEDSFDNDEDYVMEEEEDDDDELEVTPSPEEERIHDESTLSATPPPKEEEEDIDDNEQNKVHQGGKKRESTMSGFLRHPSDDGMYTVVPLSRNSWSEEPPSEVIAAMKKYFGHSSFRHRQWEIVREVMNGRDVLAIMATGYGKSVCYQLPSLLRGDLTIVISPLLSLIEDQLKGLRLNKIRATSITGTTSHSEREEIEREIIGGSINFLYLTPEFVQNADAFLKRIQHYVSVVAIDEAHCVSQWGHDFRVAYRQLAKLKDLLSPVSFLAVTATATRNVAEDIKKSLGIGGAKEIRTNLNRSNIFLEVRKATRADTDLCELLKKDNKSGRHFGGPTIIYCQTKDMVKEMKDILSRAGVRVSTYHAGMTTHEKTKTHDDFLADRITTVVATIAFGMGIDKPDVRVVIHYGAPKNIESFYQEIGRAGRDGGDSKSIVFYTDSQILRNRSLLASSSVSLSEEYRLHSQQMAAHMEMYLNTLKCRRQEILSHFDSVCASSAKGGCCDNCDRLMRGSVNEKGLELEVSEEARSILRVIHRVYQGRFGGQKAIDYVRGMAKEEARKKNAPFDMRVLFGIGKGKSDPWWKDLVKQLRMKGLIQENKVPNGFGMVLSVSGEGVKWMNGKEKLFVSVSFVLMKKSSEKGSQPTSGVIGGVGNERRLLGISRIHVWKSAEDNNGGVPLPSSLPTPTSVQHRMQLQELLFEMRNDLATREDVAPFHIASNKVLEEISAIVPSCMDSLSSVSDWSDERRREFGPDFIAACSQFAAQTGMSMDLEWKSQSMLTEDEKKKLNQLTSSTVSTYKAHLHTGAKASEVATMRTLSESTVFTHLSYCAVAGLPLHMESLKINSDLRDSVHQEITNKLGRNIRYLKPIMECFPPGFVDYNKLKIVVNILEYEYGIEGEEKEEGKEEKKSPEKRGSDLPSTSAINGPPVYKKKKMGL</sequence>
<accession>A0AAV5T3Y5</accession>
<dbReference type="InterPro" id="IPR018982">
    <property type="entry name" value="RQC_domain"/>
</dbReference>
<dbReference type="Proteomes" id="UP001432027">
    <property type="component" value="Unassembled WGS sequence"/>
</dbReference>
<dbReference type="InterPro" id="IPR036390">
    <property type="entry name" value="WH_DNA-bd_sf"/>
</dbReference>
<dbReference type="Pfam" id="PF09382">
    <property type="entry name" value="RQC"/>
    <property type="match status" value="1"/>
</dbReference>
<dbReference type="InterPro" id="IPR001650">
    <property type="entry name" value="Helicase_C-like"/>
</dbReference>
<dbReference type="InterPro" id="IPR044876">
    <property type="entry name" value="HRDC_dom_sf"/>
</dbReference>
<dbReference type="PROSITE" id="PS51192">
    <property type="entry name" value="HELICASE_ATP_BIND_1"/>
    <property type="match status" value="1"/>
</dbReference>
<dbReference type="GO" id="GO:0043138">
    <property type="term" value="F:3'-5' DNA helicase activity"/>
    <property type="evidence" value="ECO:0007669"/>
    <property type="project" value="UniProtKB-EC"/>
</dbReference>
<comment type="similarity">
    <text evidence="2">Belongs to the helicase family. RecQ subfamily.</text>
</comment>
<evidence type="ECO:0000256" key="7">
    <source>
        <dbReference type="ARBA" id="ARBA00023125"/>
    </source>
</evidence>
<dbReference type="PANTHER" id="PTHR13710">
    <property type="entry name" value="DNA HELICASE RECQ FAMILY MEMBER"/>
    <property type="match status" value="1"/>
</dbReference>
<evidence type="ECO:0000259" key="14">
    <source>
        <dbReference type="PROSITE" id="PS51192"/>
    </source>
</evidence>
<dbReference type="PROSITE" id="PS51194">
    <property type="entry name" value="HELICASE_CTER"/>
    <property type="match status" value="1"/>
</dbReference>
<keyword evidence="5" id="KW-0347">Helicase</keyword>
<reference evidence="16" key="1">
    <citation type="submission" date="2023-10" db="EMBL/GenBank/DDBJ databases">
        <title>Genome assembly of Pristionchus species.</title>
        <authorList>
            <person name="Yoshida K."/>
            <person name="Sommer R.J."/>
        </authorList>
    </citation>
    <scope>NUCLEOTIDE SEQUENCE</scope>
    <source>
        <strain evidence="16">RS0144</strain>
    </source>
</reference>
<evidence type="ECO:0000259" key="15">
    <source>
        <dbReference type="PROSITE" id="PS51194"/>
    </source>
</evidence>
<feature type="compositionally biased region" description="Basic and acidic residues" evidence="12">
    <location>
        <begin position="998"/>
        <end position="1012"/>
    </location>
</feature>
<evidence type="ECO:0000256" key="6">
    <source>
        <dbReference type="ARBA" id="ARBA00022840"/>
    </source>
</evidence>
<gene>
    <name evidence="16" type="ORF">PENTCL1PPCAC_11412</name>
</gene>
<keyword evidence="6" id="KW-0067">ATP-binding</keyword>
<keyword evidence="17" id="KW-1185">Reference proteome</keyword>
<name>A0AAV5T3Y5_9BILA</name>
<dbReference type="InterPro" id="IPR011545">
    <property type="entry name" value="DEAD/DEAH_box_helicase_dom"/>
</dbReference>
<dbReference type="InterPro" id="IPR004589">
    <property type="entry name" value="DNA_helicase_ATP-dep_RecQ"/>
</dbReference>
<keyword evidence="7" id="KW-0238">DNA-binding</keyword>
<feature type="compositionally biased region" description="Acidic residues" evidence="12">
    <location>
        <begin position="101"/>
        <end position="121"/>
    </location>
</feature>
<dbReference type="SMART" id="SM00487">
    <property type="entry name" value="DEXDc"/>
    <property type="match status" value="1"/>
</dbReference>
<dbReference type="GO" id="GO:0005654">
    <property type="term" value="C:nucleoplasm"/>
    <property type="evidence" value="ECO:0007669"/>
    <property type="project" value="TreeGrafter"/>
</dbReference>
<dbReference type="GO" id="GO:0016787">
    <property type="term" value="F:hydrolase activity"/>
    <property type="evidence" value="ECO:0007669"/>
    <property type="project" value="UniProtKB-KW"/>
</dbReference>
<dbReference type="EC" id="5.6.2.4" evidence="10"/>
<comment type="caution">
    <text evidence="16">The sequence shown here is derived from an EMBL/GenBank/DDBJ whole genome shotgun (WGS) entry which is preliminary data.</text>
</comment>
<keyword evidence="8" id="KW-0413">Isomerase</keyword>
<dbReference type="Pfam" id="PF14493">
    <property type="entry name" value="HTH_40"/>
    <property type="match status" value="1"/>
</dbReference>
<dbReference type="GO" id="GO:0005694">
    <property type="term" value="C:chromosome"/>
    <property type="evidence" value="ECO:0007669"/>
    <property type="project" value="TreeGrafter"/>
</dbReference>
<evidence type="ECO:0000259" key="13">
    <source>
        <dbReference type="PROSITE" id="PS50967"/>
    </source>
</evidence>
<dbReference type="Gene3D" id="3.40.50.300">
    <property type="entry name" value="P-loop containing nucleotide triphosphate hydrolases"/>
    <property type="match status" value="2"/>
</dbReference>
<dbReference type="GO" id="GO:0005524">
    <property type="term" value="F:ATP binding"/>
    <property type="evidence" value="ECO:0007669"/>
    <property type="project" value="UniProtKB-KW"/>
</dbReference>
<dbReference type="SMART" id="SM00341">
    <property type="entry name" value="HRDC"/>
    <property type="match status" value="1"/>
</dbReference>
<comment type="cofactor">
    <cofactor evidence="1">
        <name>Zn(2+)</name>
        <dbReference type="ChEBI" id="CHEBI:29105"/>
    </cofactor>
</comment>
<evidence type="ECO:0000256" key="9">
    <source>
        <dbReference type="ARBA" id="ARBA00034617"/>
    </source>
</evidence>
<dbReference type="Pfam" id="PF00271">
    <property type="entry name" value="Helicase_C"/>
    <property type="match status" value="1"/>
</dbReference>
<evidence type="ECO:0000256" key="1">
    <source>
        <dbReference type="ARBA" id="ARBA00001947"/>
    </source>
</evidence>
<feature type="domain" description="Helicase ATP-binding" evidence="14">
    <location>
        <begin position="221"/>
        <end position="389"/>
    </location>
</feature>
<dbReference type="FunFam" id="3.40.50.300:FF:001389">
    <property type="entry name" value="ATP-dependent DNA helicase RecQ"/>
    <property type="match status" value="1"/>
</dbReference>
<keyword evidence="4" id="KW-0378">Hydrolase</keyword>
<comment type="catalytic activity">
    <reaction evidence="9">
        <text>Couples ATP hydrolysis with the unwinding of duplex DNA by translocating in the 3'-5' direction.</text>
        <dbReference type="EC" id="5.6.2.4"/>
    </reaction>
</comment>
<dbReference type="InterPro" id="IPR036388">
    <property type="entry name" value="WH-like_DNA-bd_sf"/>
</dbReference>
<dbReference type="SMART" id="SM00956">
    <property type="entry name" value="RQC"/>
    <property type="match status" value="1"/>
</dbReference>
<dbReference type="CDD" id="cd18794">
    <property type="entry name" value="SF2_C_RecQ"/>
    <property type="match status" value="1"/>
</dbReference>
<dbReference type="EMBL" id="BTSX01000003">
    <property type="protein sequence ID" value="GMS89237.1"/>
    <property type="molecule type" value="Genomic_DNA"/>
</dbReference>
<dbReference type="GO" id="GO:0005737">
    <property type="term" value="C:cytoplasm"/>
    <property type="evidence" value="ECO:0007669"/>
    <property type="project" value="TreeGrafter"/>
</dbReference>
<dbReference type="PANTHER" id="PTHR13710:SF120">
    <property type="entry name" value="BIFUNCTIONAL 3'-5' EXONUCLEASE_ATP-DEPENDENT HELICASE WRN"/>
    <property type="match status" value="1"/>
</dbReference>
<dbReference type="InterPro" id="IPR027417">
    <property type="entry name" value="P-loop_NTPase"/>
</dbReference>
<dbReference type="PROSITE" id="PS50967">
    <property type="entry name" value="HRDC"/>
    <property type="match status" value="1"/>
</dbReference>
<protein>
    <recommendedName>
        <fullName evidence="10">DNA 3'-5' helicase</fullName>
        <ecNumber evidence="10">5.6.2.4</ecNumber>
    </recommendedName>
</protein>
<dbReference type="Gene3D" id="1.10.10.10">
    <property type="entry name" value="Winged helix-like DNA-binding domain superfamily/Winged helix DNA-binding domain"/>
    <property type="match status" value="1"/>
</dbReference>
<dbReference type="CDD" id="cd17920">
    <property type="entry name" value="DEXHc_RecQ"/>
    <property type="match status" value="1"/>
</dbReference>
<feature type="region of interest" description="Disordered" evidence="12">
    <location>
        <begin position="1"/>
        <end position="176"/>
    </location>
</feature>
<dbReference type="NCBIfam" id="TIGR00614">
    <property type="entry name" value="recQ_fam"/>
    <property type="match status" value="1"/>
</dbReference>
<comment type="catalytic activity">
    <reaction evidence="11">
        <text>ATP + H2O = ADP + phosphate + H(+)</text>
        <dbReference type="Rhea" id="RHEA:13065"/>
        <dbReference type="ChEBI" id="CHEBI:15377"/>
        <dbReference type="ChEBI" id="CHEBI:15378"/>
        <dbReference type="ChEBI" id="CHEBI:30616"/>
        <dbReference type="ChEBI" id="CHEBI:43474"/>
        <dbReference type="ChEBI" id="CHEBI:456216"/>
    </reaction>
</comment>
<dbReference type="SMART" id="SM00490">
    <property type="entry name" value="HELICc"/>
    <property type="match status" value="1"/>
</dbReference>
<evidence type="ECO:0000256" key="10">
    <source>
        <dbReference type="ARBA" id="ARBA00034808"/>
    </source>
</evidence>
<dbReference type="Gene3D" id="1.10.150.80">
    <property type="entry name" value="HRDC domain"/>
    <property type="match status" value="1"/>
</dbReference>
<dbReference type="GO" id="GO:0000724">
    <property type="term" value="P:double-strand break repair via homologous recombination"/>
    <property type="evidence" value="ECO:0007669"/>
    <property type="project" value="TreeGrafter"/>
</dbReference>
<evidence type="ECO:0000256" key="5">
    <source>
        <dbReference type="ARBA" id="ARBA00022806"/>
    </source>
</evidence>
<dbReference type="GO" id="GO:0003677">
    <property type="term" value="F:DNA binding"/>
    <property type="evidence" value="ECO:0007669"/>
    <property type="project" value="UniProtKB-KW"/>
</dbReference>
<evidence type="ECO:0000313" key="16">
    <source>
        <dbReference type="EMBL" id="GMS89237.1"/>
    </source>
</evidence>